<comment type="caution">
    <text evidence="1">The sequence shown here is derived from an EMBL/GenBank/DDBJ whole genome shotgun (WGS) entry which is preliminary data.</text>
</comment>
<name>A0A6S7K681_PARCT</name>
<protein>
    <submittedName>
        <fullName evidence="1">Uncharacterized protein</fullName>
    </submittedName>
</protein>
<organism evidence="1 2">
    <name type="scientific">Paramuricea clavata</name>
    <name type="common">Red gorgonian</name>
    <name type="synonym">Violescent sea-whip</name>
    <dbReference type="NCBI Taxonomy" id="317549"/>
    <lineage>
        <taxon>Eukaryota</taxon>
        <taxon>Metazoa</taxon>
        <taxon>Cnidaria</taxon>
        <taxon>Anthozoa</taxon>
        <taxon>Octocorallia</taxon>
        <taxon>Malacalcyonacea</taxon>
        <taxon>Plexauridae</taxon>
        <taxon>Paramuricea</taxon>
    </lineage>
</organism>
<evidence type="ECO:0000313" key="1">
    <source>
        <dbReference type="EMBL" id="CAB4023281.1"/>
    </source>
</evidence>
<reference evidence="1" key="1">
    <citation type="submission" date="2020-04" db="EMBL/GenBank/DDBJ databases">
        <authorList>
            <person name="Alioto T."/>
            <person name="Alioto T."/>
            <person name="Gomez Garrido J."/>
        </authorList>
    </citation>
    <scope>NUCLEOTIDE SEQUENCE</scope>
    <source>
        <strain evidence="1">A484AB</strain>
    </source>
</reference>
<evidence type="ECO:0000313" key="2">
    <source>
        <dbReference type="Proteomes" id="UP001152795"/>
    </source>
</evidence>
<dbReference type="Proteomes" id="UP001152795">
    <property type="component" value="Unassembled WGS sequence"/>
</dbReference>
<gene>
    <name evidence="1" type="ORF">PACLA_8A077898</name>
</gene>
<sequence length="207" mass="24079">MTSTTAKVANAIDLASKATDCAIDIYTKLQKSFKLSDKTKKQSDECEGEMKKLTFKNFDEKYSCKSVKEIPMDEFEAFVTNRLQKRLNLPDGVKESLLDGFYVGENEEKVNQFHFKDGNGDVHHGRFITMKRNGKIDLAYAMYTLSFELAEKEMEHGSYEWWFYVLPVWNVTHTKEIQNLSESQKDIFSQWCQVKLYNCVAQECLKE</sequence>
<dbReference type="AlphaFoldDB" id="A0A6S7K681"/>
<dbReference type="OrthoDB" id="5972035at2759"/>
<keyword evidence="2" id="KW-1185">Reference proteome</keyword>
<dbReference type="EMBL" id="CACRXK020012413">
    <property type="protein sequence ID" value="CAB4023281.1"/>
    <property type="molecule type" value="Genomic_DNA"/>
</dbReference>
<accession>A0A6S7K681</accession>
<proteinExistence type="predicted"/>